<feature type="binding site" description="axial binding residue" evidence="12 13">
    <location>
        <position position="126"/>
    </location>
    <ligand>
        <name>heme</name>
        <dbReference type="ChEBI" id="CHEBI:30413"/>
    </ligand>
    <ligandPart>
        <name>Fe</name>
        <dbReference type="ChEBI" id="CHEBI:18248"/>
    </ligandPart>
</feature>
<evidence type="ECO:0000256" key="6">
    <source>
        <dbReference type="ARBA" id="ARBA00022748"/>
    </source>
</evidence>
<comment type="similarity">
    <text evidence="12">Belongs to the CcmE/CycJ family.</text>
</comment>
<dbReference type="InterPro" id="IPR036127">
    <property type="entry name" value="CcmE-like_sf"/>
</dbReference>
<evidence type="ECO:0000256" key="4">
    <source>
        <dbReference type="ARBA" id="ARBA00022692"/>
    </source>
</evidence>
<accession>A0A2U8PRG0</accession>
<comment type="function">
    <text evidence="11 12">Heme chaperone required for the biogenesis of c-type cytochromes. Transiently binds heme delivered by CcmC and transfers the heme to apo-cytochromes in a process facilitated by CcmF and CcmH.</text>
</comment>
<evidence type="ECO:0000256" key="1">
    <source>
        <dbReference type="ARBA" id="ARBA00004533"/>
    </source>
</evidence>
<reference evidence="15 16" key="1">
    <citation type="journal article" date="2017" name="Syst. Appl. Microbiol.">
        <title>Soybeans inoculated with root zone soils of Canadian native legumes harbour diverse and novel Bradyrhizobium spp. that possess agricultural potential.</title>
        <authorList>
            <person name="Bromfield E.S.P."/>
            <person name="Cloutier S."/>
            <person name="Tambong J.T."/>
            <person name="Tran Thi T.V."/>
        </authorList>
    </citation>
    <scope>NUCLEOTIDE SEQUENCE [LARGE SCALE GENOMIC DNA]</scope>
    <source>
        <strain evidence="15 16">39S1MB</strain>
    </source>
</reference>
<keyword evidence="7 12" id="KW-0735">Signal-anchor</keyword>
<sequence length="181" mass="19108">MTRKQRRMTIIGGSLAVLALAAALVLNALRDSIVFFSTPSMVAEKHVEPGKRFRLGGLVQPGSLQRGDNLAVTFEVADGNAKLPVAYKGILPDLFREGQGVVAEGALDAHGVFKADTVLAKHDETYMPKDVADALKKQGHWKDDYGGKPSNSDKPSDAGKTSDAGKPAATTAQGNPQGAIR</sequence>
<evidence type="ECO:0000256" key="5">
    <source>
        <dbReference type="ARBA" id="ARBA00022723"/>
    </source>
</evidence>
<feature type="topological domain" description="Extracellular" evidence="12">
    <location>
        <begin position="29"/>
        <end position="181"/>
    </location>
</feature>
<evidence type="ECO:0000256" key="11">
    <source>
        <dbReference type="ARBA" id="ARBA00056663"/>
    </source>
</evidence>
<dbReference type="InterPro" id="IPR004329">
    <property type="entry name" value="CcmE"/>
</dbReference>
<keyword evidence="5 12" id="KW-0479">Metal-binding</keyword>
<dbReference type="GO" id="GO:0020037">
    <property type="term" value="F:heme binding"/>
    <property type="evidence" value="ECO:0007669"/>
    <property type="project" value="InterPro"/>
</dbReference>
<dbReference type="Gene3D" id="2.40.50.140">
    <property type="entry name" value="Nucleic acid-binding proteins"/>
    <property type="match status" value="1"/>
</dbReference>
<evidence type="ECO:0000256" key="13">
    <source>
        <dbReference type="PIRSR" id="PIRSR604329-50"/>
    </source>
</evidence>
<dbReference type="AlphaFoldDB" id="A0A2U8PRG0"/>
<keyword evidence="9 12" id="KW-0408">Iron</keyword>
<evidence type="ECO:0000313" key="16">
    <source>
        <dbReference type="Proteomes" id="UP000215884"/>
    </source>
</evidence>
<keyword evidence="3 12" id="KW-0349">Heme</keyword>
<dbReference type="NCBIfam" id="NF009731">
    <property type="entry name" value="PRK13254.1-5"/>
    <property type="match status" value="1"/>
</dbReference>
<dbReference type="GO" id="GO:0046872">
    <property type="term" value="F:metal ion binding"/>
    <property type="evidence" value="ECO:0007669"/>
    <property type="project" value="UniProtKB-KW"/>
</dbReference>
<dbReference type="GO" id="GO:0017004">
    <property type="term" value="P:cytochrome complex assembly"/>
    <property type="evidence" value="ECO:0007669"/>
    <property type="project" value="UniProtKB-KW"/>
</dbReference>
<dbReference type="Proteomes" id="UP000215884">
    <property type="component" value="Chromosome"/>
</dbReference>
<feature type="topological domain" description="Cytoplasmic" evidence="12">
    <location>
        <begin position="1"/>
        <end position="7"/>
    </location>
</feature>
<keyword evidence="2 12" id="KW-1003">Cell membrane</keyword>
<dbReference type="KEGG" id="brq:CIT40_10165"/>
<reference evidence="15 16" key="2">
    <citation type="journal article" date="2019" name="Int. J. Syst. Evol. Microbiol.">
        <title>Description and complete genome sequence of Bradyrhizobium amphicarpaeae sp. nov., harbouring photosystem and nitrogen-fixation genes.</title>
        <authorList>
            <person name="Bromfield E.S.P."/>
            <person name="Cloutier S."/>
            <person name="Nguyen H.D.T."/>
        </authorList>
    </citation>
    <scope>NUCLEOTIDE SEQUENCE [LARGE SCALE GENOMIC DNA]</scope>
    <source>
        <strain evidence="15 16">39S1MB</strain>
    </source>
</reference>
<evidence type="ECO:0000256" key="7">
    <source>
        <dbReference type="ARBA" id="ARBA00022968"/>
    </source>
</evidence>
<dbReference type="EMBL" id="CP029426">
    <property type="protein sequence ID" value="AWM00360.1"/>
    <property type="molecule type" value="Genomic_DNA"/>
</dbReference>
<dbReference type="InterPro" id="IPR012340">
    <property type="entry name" value="NA-bd_OB-fold"/>
</dbReference>
<dbReference type="OrthoDB" id="9793584at2"/>
<dbReference type="NCBIfam" id="NF009729">
    <property type="entry name" value="PRK13254.1-3"/>
    <property type="match status" value="1"/>
</dbReference>
<feature type="region of interest" description="Disordered" evidence="14">
    <location>
        <begin position="137"/>
        <end position="181"/>
    </location>
</feature>
<name>A0A2U8PRG0_9BRAD</name>
<evidence type="ECO:0000256" key="8">
    <source>
        <dbReference type="ARBA" id="ARBA00022989"/>
    </source>
</evidence>
<feature type="compositionally biased region" description="Basic and acidic residues" evidence="14">
    <location>
        <begin position="137"/>
        <end position="146"/>
    </location>
</feature>
<keyword evidence="4 12" id="KW-0812">Transmembrane</keyword>
<evidence type="ECO:0000256" key="2">
    <source>
        <dbReference type="ARBA" id="ARBA00022475"/>
    </source>
</evidence>
<dbReference type="RefSeq" id="WP_094896130.1">
    <property type="nucleotide sequence ID" value="NZ_CP029426.2"/>
</dbReference>
<keyword evidence="8 12" id="KW-1133">Transmembrane helix</keyword>
<dbReference type="GO" id="GO:0017003">
    <property type="term" value="P:protein-heme linkage"/>
    <property type="evidence" value="ECO:0007669"/>
    <property type="project" value="UniProtKB-UniRule"/>
</dbReference>
<dbReference type="NCBIfam" id="NF009727">
    <property type="entry name" value="PRK13254.1-1"/>
    <property type="match status" value="1"/>
</dbReference>
<dbReference type="FunFam" id="2.40.50.140:FF:000104">
    <property type="entry name" value="Cytochrome c-type biogenesis protein CcmE"/>
    <property type="match status" value="1"/>
</dbReference>
<keyword evidence="10 12" id="KW-0472">Membrane</keyword>
<dbReference type="PANTHER" id="PTHR34128:SF2">
    <property type="entry name" value="CYTOCHROME C-TYPE BIOGENESIS PROTEIN CCME HOMOLOG, MITOCHONDRIAL"/>
    <property type="match status" value="1"/>
</dbReference>
<evidence type="ECO:0000256" key="3">
    <source>
        <dbReference type="ARBA" id="ARBA00022617"/>
    </source>
</evidence>
<keyword evidence="6 12" id="KW-0201">Cytochrome c-type biogenesis</keyword>
<dbReference type="SUPFAM" id="SSF82093">
    <property type="entry name" value="Heme chaperone CcmE"/>
    <property type="match status" value="1"/>
</dbReference>
<evidence type="ECO:0000256" key="9">
    <source>
        <dbReference type="ARBA" id="ARBA00023004"/>
    </source>
</evidence>
<dbReference type="HAMAP" id="MF_01959">
    <property type="entry name" value="CcmE"/>
    <property type="match status" value="1"/>
</dbReference>
<feature type="compositionally biased region" description="Polar residues" evidence="14">
    <location>
        <begin position="170"/>
        <end position="181"/>
    </location>
</feature>
<gene>
    <name evidence="12" type="primary">ccmE</name>
    <name evidence="12" type="synonym">cycJ</name>
    <name evidence="15" type="ORF">CIT40_10165</name>
</gene>
<evidence type="ECO:0000256" key="12">
    <source>
        <dbReference type="HAMAP-Rule" id="MF_01959"/>
    </source>
</evidence>
<comment type="subcellular location">
    <subcellularLocation>
        <location evidence="1">Cell inner membrane</location>
    </subcellularLocation>
    <subcellularLocation>
        <location evidence="12">Cell membrane</location>
        <topology evidence="12">Single-pass type II membrane protein</topology>
    </subcellularLocation>
</comment>
<dbReference type="PANTHER" id="PTHR34128">
    <property type="entry name" value="CYTOCHROME C-TYPE BIOGENESIS PROTEIN CCME HOMOLOG, MITOCHONDRIAL"/>
    <property type="match status" value="1"/>
</dbReference>
<feature type="binding site" description="covalent" evidence="12 13">
    <location>
        <position position="122"/>
    </location>
    <ligand>
        <name>heme</name>
        <dbReference type="ChEBI" id="CHEBI:30413"/>
    </ligand>
</feature>
<dbReference type="GO" id="GO:0005886">
    <property type="term" value="C:plasma membrane"/>
    <property type="evidence" value="ECO:0007669"/>
    <property type="project" value="UniProtKB-SubCell"/>
</dbReference>
<evidence type="ECO:0000256" key="10">
    <source>
        <dbReference type="ARBA" id="ARBA00023136"/>
    </source>
</evidence>
<organism evidence="15 16">
    <name type="scientific">Bradyrhizobium amphicarpaeae</name>
    <dbReference type="NCBI Taxonomy" id="1404768"/>
    <lineage>
        <taxon>Bacteria</taxon>
        <taxon>Pseudomonadati</taxon>
        <taxon>Pseudomonadota</taxon>
        <taxon>Alphaproteobacteria</taxon>
        <taxon>Hyphomicrobiales</taxon>
        <taxon>Nitrobacteraceae</taxon>
        <taxon>Bradyrhizobium</taxon>
    </lineage>
</organism>
<dbReference type="Pfam" id="PF03100">
    <property type="entry name" value="CcmE"/>
    <property type="match status" value="1"/>
</dbReference>
<evidence type="ECO:0000313" key="15">
    <source>
        <dbReference type="EMBL" id="AWM00360.1"/>
    </source>
</evidence>
<proteinExistence type="inferred from homology"/>
<protein>
    <recommendedName>
        <fullName evidence="12">Cytochrome c-type biogenesis protein CcmE</fullName>
    </recommendedName>
    <alternativeName>
        <fullName evidence="12">Cytochrome c maturation protein E</fullName>
    </alternativeName>
    <alternativeName>
        <fullName evidence="12">Heme chaperone CcmE</fullName>
    </alternativeName>
</protein>
<evidence type="ECO:0000256" key="14">
    <source>
        <dbReference type="SAM" id="MobiDB-lite"/>
    </source>
</evidence>
<keyword evidence="16" id="KW-1185">Reference proteome</keyword>